<reference evidence="3 4" key="1">
    <citation type="submission" date="2018-04" db="EMBL/GenBank/DDBJ databases">
        <title>Genomic Encyclopedia of Archaeal and Bacterial Type Strains, Phase II (KMG-II): from individual species to whole genera.</title>
        <authorList>
            <person name="Goeker M."/>
        </authorList>
    </citation>
    <scope>NUCLEOTIDE SEQUENCE [LARGE SCALE GENOMIC DNA]</scope>
    <source>
        <strain evidence="3 4">DSM 25731</strain>
    </source>
</reference>
<feature type="transmembrane region" description="Helical" evidence="2">
    <location>
        <begin position="6"/>
        <end position="29"/>
    </location>
</feature>
<comment type="caution">
    <text evidence="3">The sequence shown here is derived from an EMBL/GenBank/DDBJ whole genome shotgun (WGS) entry which is preliminary data.</text>
</comment>
<protein>
    <submittedName>
        <fullName evidence="3">Uncharacterized protein DUF4834</fullName>
    </submittedName>
</protein>
<evidence type="ECO:0000256" key="2">
    <source>
        <dbReference type="SAM" id="Phobius"/>
    </source>
</evidence>
<organism evidence="3 4">
    <name type="scientific">Kordia periserrulae</name>
    <dbReference type="NCBI Taxonomy" id="701523"/>
    <lineage>
        <taxon>Bacteria</taxon>
        <taxon>Pseudomonadati</taxon>
        <taxon>Bacteroidota</taxon>
        <taxon>Flavobacteriia</taxon>
        <taxon>Flavobacteriales</taxon>
        <taxon>Flavobacteriaceae</taxon>
        <taxon>Kordia</taxon>
    </lineage>
</organism>
<dbReference type="Proteomes" id="UP000244090">
    <property type="component" value="Unassembled WGS sequence"/>
</dbReference>
<name>A0A2T6C3Q0_9FLAO</name>
<evidence type="ECO:0000256" key="1">
    <source>
        <dbReference type="SAM" id="MobiDB-lite"/>
    </source>
</evidence>
<evidence type="ECO:0000313" key="3">
    <source>
        <dbReference type="EMBL" id="PTX62940.1"/>
    </source>
</evidence>
<sequence>MGLLRTLAIIILVMYALRLLGRMFAPFMIRYVAKKAEKRFSEQFKQQAEYQKQQRTKEGETTIDKMPDRKSSKNVGEYIDFEEVD</sequence>
<evidence type="ECO:0000313" key="4">
    <source>
        <dbReference type="Proteomes" id="UP000244090"/>
    </source>
</evidence>
<keyword evidence="4" id="KW-1185">Reference proteome</keyword>
<keyword evidence="2" id="KW-0472">Membrane</keyword>
<feature type="region of interest" description="Disordered" evidence="1">
    <location>
        <begin position="47"/>
        <end position="71"/>
    </location>
</feature>
<dbReference type="Pfam" id="PF16118">
    <property type="entry name" value="DUF4834"/>
    <property type="match status" value="1"/>
</dbReference>
<proteinExistence type="predicted"/>
<gene>
    <name evidence="3" type="ORF">C8N46_102341</name>
</gene>
<dbReference type="EMBL" id="QBKT01000002">
    <property type="protein sequence ID" value="PTX62940.1"/>
    <property type="molecule type" value="Genomic_DNA"/>
</dbReference>
<feature type="compositionally biased region" description="Basic and acidic residues" evidence="1">
    <location>
        <begin position="55"/>
        <end position="71"/>
    </location>
</feature>
<dbReference type="RefSeq" id="WP_108113913.1">
    <property type="nucleotide sequence ID" value="NZ_QBKT01000002.1"/>
</dbReference>
<dbReference type="OrthoDB" id="1123055at2"/>
<keyword evidence="2" id="KW-1133">Transmembrane helix</keyword>
<dbReference type="AlphaFoldDB" id="A0A2T6C3Q0"/>
<accession>A0A2T6C3Q0</accession>
<dbReference type="InterPro" id="IPR032272">
    <property type="entry name" value="DUF4834"/>
</dbReference>
<keyword evidence="2" id="KW-0812">Transmembrane</keyword>